<organism evidence="1 2">
    <name type="scientific">Furculomyces boomerangus</name>
    <dbReference type="NCBI Taxonomy" id="61424"/>
    <lineage>
        <taxon>Eukaryota</taxon>
        <taxon>Fungi</taxon>
        <taxon>Fungi incertae sedis</taxon>
        <taxon>Zoopagomycota</taxon>
        <taxon>Kickxellomycotina</taxon>
        <taxon>Harpellomycetes</taxon>
        <taxon>Harpellales</taxon>
        <taxon>Harpellaceae</taxon>
        <taxon>Furculomyces</taxon>
    </lineage>
</organism>
<sequence>MQQIDRELEQDWPNYVKYISKGKPLPDLNEKTTRKLENYAQSLRYNPNMDMVFKIDEENKLIPFIPFINRSHTVWKYRKNYGHVASTSLYELMKSRTWWRG</sequence>
<protein>
    <recommendedName>
        <fullName evidence="3">Integrase zinc-binding domain-containing protein</fullName>
    </recommendedName>
</protein>
<accession>A0A2T9XZ10</accession>
<proteinExistence type="predicted"/>
<keyword evidence="2" id="KW-1185">Reference proteome</keyword>
<name>A0A2T9XZ10_9FUNG</name>
<evidence type="ECO:0008006" key="3">
    <source>
        <dbReference type="Google" id="ProtNLM"/>
    </source>
</evidence>
<gene>
    <name evidence="1" type="ORF">BB559_007091</name>
</gene>
<evidence type="ECO:0000313" key="1">
    <source>
        <dbReference type="EMBL" id="PVU85318.1"/>
    </source>
</evidence>
<comment type="caution">
    <text evidence="1">The sequence shown here is derived from an EMBL/GenBank/DDBJ whole genome shotgun (WGS) entry which is preliminary data.</text>
</comment>
<evidence type="ECO:0000313" key="2">
    <source>
        <dbReference type="Proteomes" id="UP000245699"/>
    </source>
</evidence>
<reference evidence="1 2" key="1">
    <citation type="journal article" date="2018" name="MBio">
        <title>Comparative Genomics Reveals the Core Gene Toolbox for the Fungus-Insect Symbiosis.</title>
        <authorList>
            <person name="Wang Y."/>
            <person name="Stata M."/>
            <person name="Wang W."/>
            <person name="Stajich J.E."/>
            <person name="White M.M."/>
            <person name="Moncalvo J.M."/>
        </authorList>
    </citation>
    <scope>NUCLEOTIDE SEQUENCE [LARGE SCALE GENOMIC DNA]</scope>
    <source>
        <strain evidence="1 2">AUS-77-4</strain>
    </source>
</reference>
<dbReference type="AlphaFoldDB" id="A0A2T9XZ10"/>
<dbReference type="EMBL" id="MBFT01001100">
    <property type="protein sequence ID" value="PVU85318.1"/>
    <property type="molecule type" value="Genomic_DNA"/>
</dbReference>
<dbReference type="Proteomes" id="UP000245699">
    <property type="component" value="Unassembled WGS sequence"/>
</dbReference>